<dbReference type="Pfam" id="PF17919">
    <property type="entry name" value="RT_RNaseH_2"/>
    <property type="match status" value="2"/>
</dbReference>
<dbReference type="PROSITE" id="PS50929">
    <property type="entry name" value="ABC_TM1F"/>
    <property type="match status" value="2"/>
</dbReference>
<dbReference type="InterPro" id="IPR043128">
    <property type="entry name" value="Rev_trsase/Diguanyl_cyclase"/>
</dbReference>
<evidence type="ECO:0000256" key="7">
    <source>
        <dbReference type="ARBA" id="ARBA00022989"/>
    </source>
</evidence>
<feature type="compositionally biased region" description="Basic and acidic residues" evidence="10">
    <location>
        <begin position="1036"/>
        <end position="1049"/>
    </location>
</feature>
<dbReference type="Pfam" id="PF00005">
    <property type="entry name" value="ABC_tran"/>
    <property type="match status" value="1"/>
</dbReference>
<evidence type="ECO:0000256" key="10">
    <source>
        <dbReference type="SAM" id="MobiDB-lite"/>
    </source>
</evidence>
<dbReference type="CDD" id="cd09274">
    <property type="entry name" value="RNase_HI_RT_Ty3"/>
    <property type="match status" value="1"/>
</dbReference>
<evidence type="ECO:0000313" key="15">
    <source>
        <dbReference type="Proteomes" id="UP000265515"/>
    </source>
</evidence>
<feature type="domain" description="ABC transporter" evidence="12">
    <location>
        <begin position="1926"/>
        <end position="2151"/>
    </location>
</feature>
<dbReference type="Gene3D" id="3.30.70.270">
    <property type="match status" value="5"/>
</dbReference>
<evidence type="ECO:0000256" key="1">
    <source>
        <dbReference type="ARBA" id="ARBA00004141"/>
    </source>
</evidence>
<dbReference type="EMBL" id="BFEA01000328">
    <property type="protein sequence ID" value="GBG79806.1"/>
    <property type="molecule type" value="Genomic_DNA"/>
</dbReference>
<feature type="compositionally biased region" description="Polar residues" evidence="10">
    <location>
        <begin position="3268"/>
        <end position="3278"/>
    </location>
</feature>
<dbReference type="SUPFAM" id="SSF90123">
    <property type="entry name" value="ABC transporter transmembrane region"/>
    <property type="match status" value="2"/>
</dbReference>
<dbReference type="GO" id="GO:0016020">
    <property type="term" value="C:membrane"/>
    <property type="evidence" value="ECO:0007669"/>
    <property type="project" value="UniProtKB-SubCell"/>
</dbReference>
<keyword evidence="5" id="KW-0547">Nucleotide-binding</keyword>
<dbReference type="GO" id="GO:0005524">
    <property type="term" value="F:ATP binding"/>
    <property type="evidence" value="ECO:0007669"/>
    <property type="project" value="UniProtKB-KW"/>
</dbReference>
<keyword evidence="4 11" id="KW-0812">Transmembrane</keyword>
<dbReference type="FunFam" id="3.30.70.270:FF:000020">
    <property type="entry name" value="Transposon Tf2-6 polyprotein-like Protein"/>
    <property type="match status" value="2"/>
</dbReference>
<dbReference type="Pfam" id="PF00078">
    <property type="entry name" value="RVT_1"/>
    <property type="match status" value="1"/>
</dbReference>
<dbReference type="SUPFAM" id="SSF56672">
    <property type="entry name" value="DNA/RNA polymerases"/>
    <property type="match status" value="2"/>
</dbReference>
<feature type="transmembrane region" description="Helical" evidence="11">
    <location>
        <begin position="709"/>
        <end position="728"/>
    </location>
</feature>
<dbReference type="Pfam" id="PF05699">
    <property type="entry name" value="Dimer_Tnp_hAT"/>
    <property type="match status" value="1"/>
</dbReference>
<dbReference type="Gene3D" id="3.10.10.10">
    <property type="entry name" value="HIV Type 1 Reverse Transcriptase, subunit A, domain 1"/>
    <property type="match status" value="1"/>
</dbReference>
<name>A0A388LBY7_CHABU</name>
<feature type="compositionally biased region" description="Polar residues" evidence="10">
    <location>
        <begin position="3243"/>
        <end position="3252"/>
    </location>
</feature>
<evidence type="ECO:0000256" key="6">
    <source>
        <dbReference type="ARBA" id="ARBA00022840"/>
    </source>
</evidence>
<feature type="compositionally biased region" description="Acidic residues" evidence="10">
    <location>
        <begin position="1837"/>
        <end position="1848"/>
    </location>
</feature>
<dbReference type="InterPro" id="IPR012337">
    <property type="entry name" value="RNaseH-like_sf"/>
</dbReference>
<protein>
    <recommendedName>
        <fullName evidence="16">ABC transmembrane type-1 domain-containing protein</fullName>
    </recommendedName>
</protein>
<dbReference type="PANTHER" id="PTHR24223:SF456">
    <property type="entry name" value="MULTIDRUG RESISTANCE-ASSOCIATED PROTEIN LETHAL(2)03659"/>
    <property type="match status" value="1"/>
</dbReference>
<evidence type="ECO:0000313" key="14">
    <source>
        <dbReference type="EMBL" id="GBG79806.1"/>
    </source>
</evidence>
<dbReference type="InterPro" id="IPR011527">
    <property type="entry name" value="ABC1_TM_dom"/>
</dbReference>
<dbReference type="GO" id="GO:0046983">
    <property type="term" value="F:protein dimerization activity"/>
    <property type="evidence" value="ECO:0007669"/>
    <property type="project" value="InterPro"/>
</dbReference>
<dbReference type="SUPFAM" id="SSF53098">
    <property type="entry name" value="Ribonuclease H-like"/>
    <property type="match status" value="1"/>
</dbReference>
<feature type="compositionally biased region" description="Low complexity" evidence="10">
    <location>
        <begin position="3317"/>
        <end position="3329"/>
    </location>
</feature>
<accession>A0A388LBY7</accession>
<dbReference type="InterPro" id="IPR000477">
    <property type="entry name" value="RT_dom"/>
</dbReference>
<dbReference type="Gene3D" id="1.20.1560.10">
    <property type="entry name" value="ABC transporter type 1, transmembrane domain"/>
    <property type="match status" value="2"/>
</dbReference>
<keyword evidence="9" id="KW-0175">Coiled coil</keyword>
<feature type="transmembrane region" description="Helical" evidence="11">
    <location>
        <begin position="3379"/>
        <end position="3400"/>
    </location>
</feature>
<evidence type="ECO:0000256" key="8">
    <source>
        <dbReference type="ARBA" id="ARBA00023136"/>
    </source>
</evidence>
<feature type="coiled-coil region" evidence="9">
    <location>
        <begin position="2248"/>
        <end position="2285"/>
    </location>
</feature>
<feature type="region of interest" description="Disordered" evidence="10">
    <location>
        <begin position="86"/>
        <end position="109"/>
    </location>
</feature>
<dbReference type="InterPro" id="IPR050173">
    <property type="entry name" value="ABC_transporter_C-like"/>
</dbReference>
<dbReference type="CDD" id="cd18579">
    <property type="entry name" value="ABC_6TM_ABCC_D1"/>
    <property type="match status" value="1"/>
</dbReference>
<feature type="compositionally biased region" description="Acidic residues" evidence="10">
    <location>
        <begin position="1023"/>
        <end position="1035"/>
    </location>
</feature>
<evidence type="ECO:0008006" key="16">
    <source>
        <dbReference type="Google" id="ProtNLM"/>
    </source>
</evidence>
<feature type="transmembrane region" description="Helical" evidence="11">
    <location>
        <begin position="815"/>
        <end position="837"/>
    </location>
</feature>
<comment type="subcellular location">
    <subcellularLocation>
        <location evidence="1">Membrane</location>
        <topology evidence="1">Multi-pass membrane protein</topology>
    </subcellularLocation>
</comment>
<feature type="compositionally biased region" description="Basic and acidic residues" evidence="10">
    <location>
        <begin position="40"/>
        <end position="60"/>
    </location>
</feature>
<feature type="region of interest" description="Disordered" evidence="10">
    <location>
        <begin position="1227"/>
        <end position="1254"/>
    </location>
</feature>
<evidence type="ECO:0000259" key="13">
    <source>
        <dbReference type="PROSITE" id="PS50929"/>
    </source>
</evidence>
<sequence length="3530" mass="400965">MVEAQEKKRGGVGVWRDGIVREMKTKIGMCPAGLWGFRRQTKEDGGSREGEMSELEKQHEELTNLRQAVQNHKNLHEDATRALNSSVQDLEQATPGPDTGEPNSAASTRQLEERVDHVVALLGNISTFAAPATISEQFDALKNEVRKLHQPPEHDGSTSPHHYKMLIFRIEKFDDYTHQDLVPWWEGFTMELQIRHVPEHSYIGALFLNSIGGCQIWLSHLATIHDVQVANLHKKIREDLTRLWKKHFIVDDAPTLAINRLFSMTQGNTPTHDRLTEWQKIVATPDLDLPFPHLHREFYNRSCAALSLALSDRELYTIFAEIIDKAREIIKTNRTAAHEKSAWQPAHVEKGKFGPRPQPIAAVQLDNIVEDPASTPASREGDQVAVVQLRSNNSRGKGKVKTTSPARNGQPVPWVKFHLTEAKYKWRSRRSLDEHVEHLRTVLEQLRRAKYKANRDKCEFARQELAYLGHFVMPQGIRPLTDKIEAIQVWPELTNTTNVRSFMGLAGYNKRFIIGYSRIAAPLTRLQSPKVPFVFDDDVRQSFQALKTAMLMAPVLSIYDPTLPMRVTTDASGYGIGAALEKHDGDDWHPVEYFSHKVPPINSLDDARKKELLAFVMALKRWSHFLLGRRRFTWVTNNNPLTYYKTHDTRAREKGRKPSFLKALILSTWDWITVLILFMMVCSGLRISVAVLVRQIVDYLQPNYGGARWHGYAFALASGVVACLLPLANHLHFFFAKYIGVRYRVGSMVLVNRKLLQLTAGSLAHTTTGKCINLISNDVRQLDDLLIYGAFIWGGPLEALVVSILIAQVTGTTGMLAGMATLVALIPLETFLGRVFAKKRQESVKKTDARVKMTGEVLNGILAVKMFAWEEPFRRTIHGIRREEKRIIWNASMIRGFNEATYFCHAVLAAMVTFLASHASGHQLRTSAVFYVLTLLQLPRLWMGMFFGMGVERVAETLVTSSRLEKFFEVEVDRRMAEKQKEKEQKKKQKEEEVKKMKEEREKLEKEIKEKERKLREELKAVEEEEEEEEEEYEDAERLQRCQTERGESSRTSGIAIELEAMNWLDQFGCRTPMYVETEEEKNAFVELLAATDDPKEKDLLIQEKKVELNNKMVAAKRQEFEEKKKLKEEGERLQKQLQEQKGQEQKPATNDRLFLPTDTLLHTNQQLAALTNNVQKLENHQFEFEGVWNFLQRSAQKVDRHIITCIEKLDEQLVKRLSDPAVAKKILGGGGGDGGDGDEDGGDGDKKGKGAKLYDSGEVQMTPKLTRWAAEIDQYDFELKPVKGKYNVVADALSRRSDFFGAIVTYLDVDADVQEKIRKSVQGQDEIEFEIRARLGQSRNLGGIRRGNRRRRGGNVIGLQACFDHQESQHLRSSALVTNTKFNTLQVAGCWIRGGLLGSGCVVGCWALTAVWLGARRWLSGGLLRAGYRVVNEVTGERVGEGKGEKEGDKGKEGGGIGSLLLKDLSSLPWVKDTVKTANTIVKFIRNHHVTHGLMMSIDDSLSLLRPTKVRFGSVYQVLQRLTDREEVLNEMVDEGCAAKWRALRWSGEKLQKKVDLVYYTVRSESWWAIVRKIVAIMEPVYNLPKRMDREGVSPTNLMEFDDLIARKLANVVPTKKEREDVMDKVKDHVQMMRQPVHAAAFLLDPWTRDPGWLNDPDSALVQNAMRFFCRQIEAKSDSKPHMDIWDHLYEFLREPVEGEVRTYEHMWTPVAIKQALRRTPVDWWTLYGGDVPQLQQITINVLGIWSTATPAERNWASMDFVHSKRRNSLSPESLEKLVYIHWNMQLPHSLMEPTAEDVAVEDATEDETADNIEEEKRQKRLKKTSKDRIPKSLLDDDSSGSSDLEDLVWKGKCWNESTSEESDGEDDTGEDLDFELGGKPAVPATTYVGRRLRRREKEAEVLPSEAIDRLDTDIEFLAHPTPDADEEEASRAKAMADRDATYLRNVTFALRKGELLGVMGRVGSGKSTLLAAVMGEVHTRKGYVRKNCKTISYAAQKPFIVSGTLRSNIVLWAPWDEQKYKKVIHACALQQDIEIFPDGDETLLGERGQNLSGGQKARLGLARAAYHDADLYLLDDPLSAVDPEVGKHLFEECILGYLKGKSVVMVTHQLQYLPRCDRVILMQDGEMKDIGTYEELQKRVDFHGFIDVELALIEVEEQRQLAAEVACLQAEAAATAEKQRLQAEVDADTHKEAQVLLQRHEVASIERLKFRHFEPSNGDDATPEEQHKEFLSKLVTRLLYTCNYQQSELEKQNQELQQQYQDLKTQHQELANLRRIVQSHEDATRALNSRVLDLDHVVPGPDAGEFSSAPSHRQLEQRVDHVVAMLGDITTFAAPTTISNQLDTLKTEVQQLQSTNTDGNNPKQYKMPTFQLEKFDDYTHQDPVLWWEAFTTQLRILPIAKHVYIGALFMNSKGGCQIWLTHLAVTHGIDIADLKDKTTWEELTRLWKKRFIVDDAPALAINHLFTMTQGNTATRDWLTEWQKIAATLDLDSPFPHLRREFYNRSCAALSQALGDREQYATFAEIIDKAREIIKTNRAAAHEKSTWQPTYVENVRTGPRQQQFAAIQSDNTVEDPAATQASRPHGVVPDRPIRHEIILEDGAVPPRGCIYRMSEEELSVLRAQLDDLLEKGWIRPSSSPYGAPVLFVRKKNKDLRLCIDYRKLNAQTIRNAGPLPRIDDLLERLGGAKFFSKLDLKSGYHQLEIRQEDRYKTAFKTRYGHYEWLPEFGMEHLRTVLERLRQAKYKANRDKCEFARQELEYLGHYVTPQGIRPLADKIEALRVWPEPTNTTDVRSFMGLAGYYQRFIIGYSRIAAPMTRLQSPKVPFVFDDDARRSFQALKTAMLMAPVLSIYDPTLPTRVTTGAFGYGIRAVLEQHDGDDWHPVEYFSHKVPPINSLDDARKEESLRFVMALKRWRHFLLGHRRFTWVTDNNPLTYYKTQDTVSCTIGRWMYFIDQFDFTPKHLPSLSNRAADALSRRPDLCAMTHHAFAFDEELQRHFIRGYESDPDFATLYAQPSSDHPPASHYRTMGTCSCTRGARTYYVSHATIVFGLASSTSIMIRDSSAISESTALLHGFDSDSDGPTSSPTSRAEATRLQAEAEAAAEKQRLQAAAEADTQTRCKEVQDLLQQHEAASVERLKFWHFEPAEDNDDAAPEEQHKEFLSKLMTRLAYTCNHLQSELEKQHQELAKQHQELVEQHQELANLRRTVQNHKDLHEDATRALHSRVQDLEQAAPRPDAGESSSAPSTRQLQERVDHVVAMLGNISPPNHHQQTARNRADRAQAATPAEEEATTNHENGNDAEKGEENDSTIRQESASKALEAAAKENQSAGKLQPLSQAKNSQSEGQSSKERKETGAVGWQVYWGYYKCFGRLTSLAALLGLCIAQTLAVISDWYVAHWASKEKQGGSASLIYMGLVLSTCAVSYFKAFLFFNCALDAASKIHDLMLSSVFGSPLRFFHVNPIGRILNRFSADQGIIDDLLPQITHNALQCLFMTIGIVIVIIVGVPWVGLIVLPVLLVFLRSVKTP</sequence>
<dbReference type="CDD" id="cd03250">
    <property type="entry name" value="ABCC_MRP_domain1"/>
    <property type="match status" value="1"/>
</dbReference>
<evidence type="ECO:0000256" key="4">
    <source>
        <dbReference type="ARBA" id="ARBA00022692"/>
    </source>
</evidence>
<dbReference type="Proteomes" id="UP000265515">
    <property type="component" value="Unassembled WGS sequence"/>
</dbReference>
<evidence type="ECO:0000256" key="9">
    <source>
        <dbReference type="SAM" id="Coils"/>
    </source>
</evidence>
<dbReference type="InterPro" id="IPR027417">
    <property type="entry name" value="P-loop_NTPase"/>
</dbReference>
<feature type="region of interest" description="Disordered" evidence="10">
    <location>
        <begin position="1796"/>
        <end position="1882"/>
    </location>
</feature>
<dbReference type="PROSITE" id="PS00211">
    <property type="entry name" value="ABC_TRANSPORTER_1"/>
    <property type="match status" value="1"/>
</dbReference>
<dbReference type="InterPro" id="IPR003439">
    <property type="entry name" value="ABC_transporter-like_ATP-bd"/>
</dbReference>
<dbReference type="InterPro" id="IPR041577">
    <property type="entry name" value="RT_RNaseH_2"/>
</dbReference>
<feature type="region of interest" description="Disordered" evidence="10">
    <location>
        <begin position="1020"/>
        <end position="1049"/>
    </location>
</feature>
<feature type="compositionally biased region" description="Acidic residues" evidence="10">
    <location>
        <begin position="1860"/>
        <end position="1876"/>
    </location>
</feature>
<feature type="domain" description="ABC transmembrane type-1" evidence="13">
    <location>
        <begin position="3379"/>
        <end position="3524"/>
    </location>
</feature>
<feature type="compositionally biased region" description="Acidic residues" evidence="10">
    <location>
        <begin position="1796"/>
        <end position="1815"/>
    </location>
</feature>
<feature type="region of interest" description="Disordered" evidence="10">
    <location>
        <begin position="979"/>
        <end position="1003"/>
    </location>
</feature>
<dbReference type="PANTHER" id="PTHR24223">
    <property type="entry name" value="ATP-BINDING CASSETTE SUB-FAMILY C"/>
    <property type="match status" value="1"/>
</dbReference>
<keyword evidence="6" id="KW-0067">ATP-binding</keyword>
<feature type="compositionally biased region" description="Basic and acidic residues" evidence="10">
    <location>
        <begin position="1826"/>
        <end position="1836"/>
    </location>
</feature>
<comment type="similarity">
    <text evidence="2">Belongs to the ABC transporter superfamily. ABCC family. Conjugate transporter (TC 3.A.1.208) subfamily.</text>
</comment>
<evidence type="ECO:0000256" key="11">
    <source>
        <dbReference type="SAM" id="Phobius"/>
    </source>
</evidence>
<dbReference type="CDD" id="cd01647">
    <property type="entry name" value="RT_LTR"/>
    <property type="match status" value="1"/>
</dbReference>
<comment type="caution">
    <text evidence="14">The sequence shown here is derived from an EMBL/GenBank/DDBJ whole genome shotgun (WGS) entry which is preliminary data.</text>
</comment>
<evidence type="ECO:0000256" key="3">
    <source>
        <dbReference type="ARBA" id="ARBA00022448"/>
    </source>
</evidence>
<dbReference type="InterPro" id="IPR036640">
    <property type="entry name" value="ABC1_TM_sf"/>
</dbReference>
<dbReference type="InterPro" id="IPR017871">
    <property type="entry name" value="ABC_transporter-like_CS"/>
</dbReference>
<feature type="compositionally biased region" description="Basic and acidic residues" evidence="10">
    <location>
        <begin position="3300"/>
        <end position="3314"/>
    </location>
</feature>
<feature type="region of interest" description="Disordered" evidence="10">
    <location>
        <begin position="38"/>
        <end position="60"/>
    </location>
</feature>
<reference evidence="14 15" key="1">
    <citation type="journal article" date="2018" name="Cell">
        <title>The Chara Genome: Secondary Complexity and Implications for Plant Terrestrialization.</title>
        <authorList>
            <person name="Nishiyama T."/>
            <person name="Sakayama H."/>
            <person name="Vries J.D."/>
            <person name="Buschmann H."/>
            <person name="Saint-Marcoux D."/>
            <person name="Ullrich K.K."/>
            <person name="Haas F.B."/>
            <person name="Vanderstraeten L."/>
            <person name="Becker D."/>
            <person name="Lang D."/>
            <person name="Vosolsobe S."/>
            <person name="Rombauts S."/>
            <person name="Wilhelmsson P.K.I."/>
            <person name="Janitza P."/>
            <person name="Kern R."/>
            <person name="Heyl A."/>
            <person name="Rumpler F."/>
            <person name="Villalobos L.I.A.C."/>
            <person name="Clay J.M."/>
            <person name="Skokan R."/>
            <person name="Toyoda A."/>
            <person name="Suzuki Y."/>
            <person name="Kagoshima H."/>
            <person name="Schijlen E."/>
            <person name="Tajeshwar N."/>
            <person name="Catarino B."/>
            <person name="Hetherington A.J."/>
            <person name="Saltykova A."/>
            <person name="Bonnot C."/>
            <person name="Breuninger H."/>
            <person name="Symeonidi A."/>
            <person name="Radhakrishnan G.V."/>
            <person name="Van Nieuwerburgh F."/>
            <person name="Deforce D."/>
            <person name="Chang C."/>
            <person name="Karol K.G."/>
            <person name="Hedrich R."/>
            <person name="Ulvskov P."/>
            <person name="Glockner G."/>
            <person name="Delwiche C.F."/>
            <person name="Petrasek J."/>
            <person name="Van de Peer Y."/>
            <person name="Friml J."/>
            <person name="Beilby M."/>
            <person name="Dolan L."/>
            <person name="Kohara Y."/>
            <person name="Sugano S."/>
            <person name="Fujiyama A."/>
            <person name="Delaux P.-M."/>
            <person name="Quint M."/>
            <person name="TheiBen G."/>
            <person name="Hagemann M."/>
            <person name="Harholt J."/>
            <person name="Dunand C."/>
            <person name="Zachgo S."/>
            <person name="Langdale J."/>
            <person name="Maumus F."/>
            <person name="Straeten D.V.D."/>
            <person name="Gould S.B."/>
            <person name="Rensing S.A."/>
        </authorList>
    </citation>
    <scope>NUCLEOTIDE SEQUENCE [LARGE SCALE GENOMIC DNA]</scope>
    <source>
        <strain evidence="14 15">S276</strain>
    </source>
</reference>
<feature type="transmembrane region" description="Helical" evidence="11">
    <location>
        <begin position="3495"/>
        <end position="3524"/>
    </location>
</feature>
<dbReference type="InterPro" id="IPR044746">
    <property type="entry name" value="ABCC_6TM_D1"/>
</dbReference>
<feature type="transmembrane region" description="Helical" evidence="11">
    <location>
        <begin position="3412"/>
        <end position="3435"/>
    </location>
</feature>
<proteinExistence type="inferred from homology"/>
<feature type="transmembrane region" description="Helical" evidence="11">
    <location>
        <begin position="660"/>
        <end position="689"/>
    </location>
</feature>
<dbReference type="STRING" id="69332.A0A388LBY7"/>
<dbReference type="SMART" id="SM00382">
    <property type="entry name" value="AAA"/>
    <property type="match status" value="1"/>
</dbReference>
<feature type="region of interest" description="Disordered" evidence="10">
    <location>
        <begin position="3266"/>
        <end position="3355"/>
    </location>
</feature>
<organism evidence="14 15">
    <name type="scientific">Chara braunii</name>
    <name type="common">Braun's stonewort</name>
    <dbReference type="NCBI Taxonomy" id="69332"/>
    <lineage>
        <taxon>Eukaryota</taxon>
        <taxon>Viridiplantae</taxon>
        <taxon>Streptophyta</taxon>
        <taxon>Charophyceae</taxon>
        <taxon>Charales</taxon>
        <taxon>Characeae</taxon>
        <taxon>Chara</taxon>
    </lineage>
</organism>
<dbReference type="Gene3D" id="3.40.50.300">
    <property type="entry name" value="P-loop containing nucleotide triphosphate hydrolases"/>
    <property type="match status" value="1"/>
</dbReference>
<feature type="coiled-coil region" evidence="9">
    <location>
        <begin position="3176"/>
        <end position="3224"/>
    </location>
</feature>
<keyword evidence="15" id="KW-1185">Reference proteome</keyword>
<evidence type="ECO:0000256" key="2">
    <source>
        <dbReference type="ARBA" id="ARBA00009726"/>
    </source>
</evidence>
<feature type="compositionally biased region" description="Polar residues" evidence="10">
    <location>
        <begin position="3330"/>
        <end position="3350"/>
    </location>
</feature>
<dbReference type="OrthoDB" id="9950135at2759"/>
<dbReference type="GO" id="GO:0140359">
    <property type="term" value="F:ABC-type transporter activity"/>
    <property type="evidence" value="ECO:0007669"/>
    <property type="project" value="InterPro"/>
</dbReference>
<dbReference type="GO" id="GO:0016887">
    <property type="term" value="F:ATP hydrolysis activity"/>
    <property type="evidence" value="ECO:0007669"/>
    <property type="project" value="InterPro"/>
</dbReference>
<dbReference type="Gramene" id="GBG79806">
    <property type="protein sequence ID" value="GBG79806"/>
    <property type="gene ID" value="CBR_g30069"/>
</dbReference>
<gene>
    <name evidence="14" type="ORF">CBR_g30069</name>
</gene>
<keyword evidence="3" id="KW-0813">Transport</keyword>
<dbReference type="SUPFAM" id="SSF52540">
    <property type="entry name" value="P-loop containing nucleoside triphosphate hydrolases"/>
    <property type="match status" value="1"/>
</dbReference>
<dbReference type="PROSITE" id="PS50893">
    <property type="entry name" value="ABC_TRANSPORTER_2"/>
    <property type="match status" value="1"/>
</dbReference>
<dbReference type="FunFam" id="3.40.50.300:FF:000997">
    <property type="entry name" value="Multidrug resistance-associated protein 1"/>
    <property type="match status" value="1"/>
</dbReference>
<feature type="region of interest" description="Disordered" evidence="10">
    <location>
        <begin position="1131"/>
        <end position="1151"/>
    </location>
</feature>
<keyword evidence="7 11" id="KW-1133">Transmembrane helix</keyword>
<dbReference type="InterPro" id="IPR043502">
    <property type="entry name" value="DNA/RNA_pol_sf"/>
</dbReference>
<evidence type="ECO:0000256" key="5">
    <source>
        <dbReference type="ARBA" id="ARBA00022741"/>
    </source>
</evidence>
<feature type="domain" description="ABC transmembrane type-1" evidence="13">
    <location>
        <begin position="674"/>
        <end position="937"/>
    </location>
</feature>
<feature type="transmembrane region" description="Helical" evidence="11">
    <location>
        <begin position="785"/>
        <end position="809"/>
    </location>
</feature>
<dbReference type="Pfam" id="PF00664">
    <property type="entry name" value="ABC_membrane"/>
    <property type="match status" value="2"/>
</dbReference>
<dbReference type="InterPro" id="IPR008906">
    <property type="entry name" value="HATC_C_dom"/>
</dbReference>
<dbReference type="InterPro" id="IPR003593">
    <property type="entry name" value="AAA+_ATPase"/>
</dbReference>
<feature type="region of interest" description="Disordered" evidence="10">
    <location>
        <begin position="3231"/>
        <end position="3252"/>
    </location>
</feature>
<keyword evidence="8 11" id="KW-0472">Membrane</keyword>
<evidence type="ECO:0000259" key="12">
    <source>
        <dbReference type="PROSITE" id="PS50893"/>
    </source>
</evidence>